<keyword evidence="1" id="KW-0472">Membrane</keyword>
<evidence type="ECO:0000256" key="1">
    <source>
        <dbReference type="SAM" id="Phobius"/>
    </source>
</evidence>
<proteinExistence type="predicted"/>
<accession>A0A3A1YVC0</accession>
<reference evidence="2 3" key="1">
    <citation type="submission" date="2017-08" db="EMBL/GenBank/DDBJ databases">
        <title>Reclassification of Bisgaard taxon 37 and 44.</title>
        <authorList>
            <person name="Christensen H."/>
        </authorList>
    </citation>
    <scope>NUCLEOTIDE SEQUENCE [LARGE SCALE GENOMIC DNA]</scope>
    <source>
        <strain evidence="2 3">111</strain>
    </source>
</reference>
<dbReference type="EMBL" id="NRJG01000020">
    <property type="protein sequence ID" value="RIY40007.1"/>
    <property type="molecule type" value="Genomic_DNA"/>
</dbReference>
<keyword evidence="3" id="KW-1185">Reference proteome</keyword>
<comment type="caution">
    <text evidence="2">The sequence shown here is derived from an EMBL/GenBank/DDBJ whole genome shotgun (WGS) entry which is preliminary data.</text>
</comment>
<sequence length="73" mass="8282">MFLIDVVLKALMHISISLCIIFVFVILPLYLLSRKVKLVRRYRRIKRVNETVKATPVSPVEAIISTNKGKSAA</sequence>
<keyword evidence="1" id="KW-1133">Transmembrane helix</keyword>
<name>A0A3A1YVC0_9GAMM</name>
<organism evidence="2 3">
    <name type="scientific">Psittacicella hinzii</name>
    <dbReference type="NCBI Taxonomy" id="2028575"/>
    <lineage>
        <taxon>Bacteria</taxon>
        <taxon>Pseudomonadati</taxon>
        <taxon>Pseudomonadota</taxon>
        <taxon>Gammaproteobacteria</taxon>
        <taxon>Pasteurellales</taxon>
        <taxon>Psittacicellaceae</taxon>
        <taxon>Psittacicella</taxon>
    </lineage>
</organism>
<dbReference type="AlphaFoldDB" id="A0A3A1YVC0"/>
<keyword evidence="1" id="KW-0812">Transmembrane</keyword>
<evidence type="ECO:0000313" key="2">
    <source>
        <dbReference type="EMBL" id="RIY40007.1"/>
    </source>
</evidence>
<protein>
    <submittedName>
        <fullName evidence="2">Uncharacterized protein</fullName>
    </submittedName>
</protein>
<dbReference type="Proteomes" id="UP000265916">
    <property type="component" value="Unassembled WGS sequence"/>
</dbReference>
<evidence type="ECO:0000313" key="3">
    <source>
        <dbReference type="Proteomes" id="UP000265916"/>
    </source>
</evidence>
<dbReference type="RefSeq" id="WP_119530165.1">
    <property type="nucleotide sequence ID" value="NZ_JBHSSP010000027.1"/>
</dbReference>
<dbReference type="OrthoDB" id="10001569at2"/>
<gene>
    <name evidence="2" type="ORF">CKF58_01190</name>
</gene>
<feature type="transmembrane region" description="Helical" evidence="1">
    <location>
        <begin position="12"/>
        <end position="33"/>
    </location>
</feature>